<dbReference type="GO" id="GO:0030336">
    <property type="term" value="P:negative regulation of cell migration"/>
    <property type="evidence" value="ECO:0007669"/>
    <property type="project" value="TreeGrafter"/>
</dbReference>
<feature type="region of interest" description="Disordered" evidence="1">
    <location>
        <begin position="258"/>
        <end position="280"/>
    </location>
</feature>
<dbReference type="EMBL" id="CVRI01000041">
    <property type="protein sequence ID" value="CRK95299.1"/>
    <property type="molecule type" value="Genomic_DNA"/>
</dbReference>
<dbReference type="STRING" id="568069.A0A1J1I540"/>
<feature type="region of interest" description="Disordered" evidence="1">
    <location>
        <begin position="70"/>
        <end position="156"/>
    </location>
</feature>
<proteinExistence type="predicted"/>
<dbReference type="PANTHER" id="PTHR13422:SF12">
    <property type="entry name" value="SIN3-HDAC COMPLEX-ASSOCIATED FACTOR"/>
    <property type="match status" value="1"/>
</dbReference>
<dbReference type="InterPro" id="IPR026065">
    <property type="entry name" value="FAM60A"/>
</dbReference>
<reference evidence="2 3" key="1">
    <citation type="submission" date="2015-04" db="EMBL/GenBank/DDBJ databases">
        <authorList>
            <person name="Syromyatnikov M.Y."/>
            <person name="Popov V.N."/>
        </authorList>
    </citation>
    <scope>NUCLEOTIDE SEQUENCE [LARGE SCALE GENOMIC DNA]</scope>
</reference>
<protein>
    <submittedName>
        <fullName evidence="2">CLUMA_CG008700, isoform A</fullName>
    </submittedName>
</protein>
<accession>A0A1J1I540</accession>
<dbReference type="AlphaFoldDB" id="A0A1J1I540"/>
<organism evidence="2 3">
    <name type="scientific">Clunio marinus</name>
    <dbReference type="NCBI Taxonomy" id="568069"/>
    <lineage>
        <taxon>Eukaryota</taxon>
        <taxon>Metazoa</taxon>
        <taxon>Ecdysozoa</taxon>
        <taxon>Arthropoda</taxon>
        <taxon>Hexapoda</taxon>
        <taxon>Insecta</taxon>
        <taxon>Pterygota</taxon>
        <taxon>Neoptera</taxon>
        <taxon>Endopterygota</taxon>
        <taxon>Diptera</taxon>
        <taxon>Nematocera</taxon>
        <taxon>Chironomoidea</taxon>
        <taxon>Chironomidae</taxon>
        <taxon>Clunio</taxon>
    </lineage>
</organism>
<feature type="compositionally biased region" description="Basic residues" evidence="1">
    <location>
        <begin position="118"/>
        <end position="129"/>
    </location>
</feature>
<feature type="compositionally biased region" description="Polar residues" evidence="1">
    <location>
        <begin position="265"/>
        <end position="280"/>
    </location>
</feature>
<evidence type="ECO:0000256" key="1">
    <source>
        <dbReference type="SAM" id="MobiDB-lite"/>
    </source>
</evidence>
<dbReference type="Proteomes" id="UP000183832">
    <property type="component" value="Unassembled WGS sequence"/>
</dbReference>
<evidence type="ECO:0000313" key="3">
    <source>
        <dbReference type="Proteomes" id="UP000183832"/>
    </source>
</evidence>
<gene>
    <name evidence="2" type="primary">putative Protein FAM60A</name>
    <name evidence="2" type="ORF">CLUMA_CG008700</name>
</gene>
<keyword evidence="3" id="KW-1185">Reference proteome</keyword>
<feature type="compositionally biased region" description="Low complexity" evidence="1">
    <location>
        <begin position="135"/>
        <end position="144"/>
    </location>
</feature>
<feature type="region of interest" description="Disordered" evidence="1">
    <location>
        <begin position="177"/>
        <end position="199"/>
    </location>
</feature>
<dbReference type="Pfam" id="PF15396">
    <property type="entry name" value="FAM60A"/>
    <property type="match status" value="1"/>
</dbReference>
<sequence>MFSFHKPKVYRSTAGCCICKAKSSSSRFTDSKKYETDFIQCFQLETPRRGEICNACVLLVKRFKRLPPGSNRHWGHVVDARTGPGLKSMTKFKKRKEEQEAGEKGTTTTSSVAERLSKLFKKGKKKEKSYKKETSSLGGSSDDSPPSPTESQHSDDYDETIFGKKFFNYATRANQKRQKVIAKQRMRRKNPRPTKNLQNRFPANHFNLFVDVINDDQWRQRETCCGIVYECAELQAIIVDASSFKPCIQHCSASSKRCDDEEQSENSMTTTKASDSNQPTAIKKHQLFLKRHEQPSPSGVVTATTSSEHVISSCSVMESSNRNKTELMETDELMKPFDKLRRLNDIKMGLPDEVATETVINENAFESKKDSNNHNGGVKLLHKLNSESVKISKPSTLFNNPLSASLKFKLANIVKCGTLGNDNSSDSGYEEVQDGSKLMIAQMPPPDVMQSL</sequence>
<dbReference type="OrthoDB" id="10023333at2759"/>
<feature type="compositionally biased region" description="Basic residues" evidence="1">
    <location>
        <begin position="177"/>
        <end position="192"/>
    </location>
</feature>
<evidence type="ECO:0000313" key="2">
    <source>
        <dbReference type="EMBL" id="CRK95299.1"/>
    </source>
</evidence>
<name>A0A1J1I540_9DIPT</name>
<dbReference type="PANTHER" id="PTHR13422">
    <property type="entry name" value="SIN3-HDAC COMPLEX-ASSOCIATED FACTOR"/>
    <property type="match status" value="1"/>
</dbReference>
<dbReference type="GO" id="GO:0070822">
    <property type="term" value="C:Sin3-type complex"/>
    <property type="evidence" value="ECO:0007669"/>
    <property type="project" value="TreeGrafter"/>
</dbReference>